<gene>
    <name evidence="1" type="ORF">AR1Y2_1998</name>
</gene>
<evidence type="ECO:0000313" key="1">
    <source>
        <dbReference type="EMBL" id="QCP35452.1"/>
    </source>
</evidence>
<name>A0A4P8ICI9_9FIRM</name>
<dbReference type="EMBL" id="CP040058">
    <property type="protein sequence ID" value="QCP35452.1"/>
    <property type="molecule type" value="Genomic_DNA"/>
</dbReference>
<dbReference type="Pfam" id="PF04612">
    <property type="entry name" value="T2SSM"/>
    <property type="match status" value="1"/>
</dbReference>
<keyword evidence="2" id="KW-1185">Reference proteome</keyword>
<dbReference type="Proteomes" id="UP000298653">
    <property type="component" value="Chromosome"/>
</dbReference>
<proteinExistence type="predicted"/>
<sequence length="219" mass="24373">MEITNRDKKLLSLLSVILIIVLFANFVIRPLLAQRNDLAAEFKEKQQTKETMENAIASIPQKEARLKASRTDFEKETKDIYPMMESHKVERMITKLILKCGLSSRDFEIAAKPSVSVLTPYLESSLAKSLGTKGSDDSSSEDSSKNSITQSVLYSYPVSVNILGTKANAKKLIDKIYADYPSIRIVSYGMSSETALTTSNKVVDASTLSLVLEVYMCRK</sequence>
<reference evidence="1 2" key="1">
    <citation type="submission" date="2019-05" db="EMBL/GenBank/DDBJ databases">
        <title>Complete genome sequencing of Anaerostipes rhamnosivorans.</title>
        <authorList>
            <person name="Bui T.P.N."/>
            <person name="de Vos W.M."/>
        </authorList>
    </citation>
    <scope>NUCLEOTIDE SEQUENCE [LARGE SCALE GENOMIC DNA]</scope>
    <source>
        <strain evidence="1 2">1y2</strain>
    </source>
</reference>
<evidence type="ECO:0000313" key="2">
    <source>
        <dbReference type="Proteomes" id="UP000298653"/>
    </source>
</evidence>
<protein>
    <submittedName>
        <fullName evidence="1">Uncharacterized protein</fullName>
    </submittedName>
</protein>
<organism evidence="1 2">
    <name type="scientific">Anaerostipes rhamnosivorans</name>
    <dbReference type="NCBI Taxonomy" id="1229621"/>
    <lineage>
        <taxon>Bacteria</taxon>
        <taxon>Bacillati</taxon>
        <taxon>Bacillota</taxon>
        <taxon>Clostridia</taxon>
        <taxon>Lachnospirales</taxon>
        <taxon>Lachnospiraceae</taxon>
        <taxon>Anaerostipes</taxon>
    </lineage>
</organism>
<dbReference type="AlphaFoldDB" id="A0A4P8ICI9"/>
<dbReference type="KEGG" id="arf:AR1Y2_1998"/>
<accession>A0A4P8ICI9</accession>
<dbReference type="RefSeq" id="WP_137328833.1">
    <property type="nucleotide sequence ID" value="NZ_CP040058.1"/>
</dbReference>
<dbReference type="OrthoDB" id="1849931at2"/>
<dbReference type="InterPro" id="IPR007690">
    <property type="entry name" value="T2SS_GspM"/>
</dbReference>